<keyword evidence="4 6" id="KW-0472">Membrane</keyword>
<dbReference type="OrthoDB" id="341259at2759"/>
<evidence type="ECO:0000256" key="3">
    <source>
        <dbReference type="ARBA" id="ARBA00022989"/>
    </source>
</evidence>
<dbReference type="STRING" id="2025994.A0A2T2ZXN9"/>
<evidence type="ECO:0000313" key="8">
    <source>
        <dbReference type="Proteomes" id="UP000241462"/>
    </source>
</evidence>
<feature type="region of interest" description="Disordered" evidence="5">
    <location>
        <begin position="466"/>
        <end position="487"/>
    </location>
</feature>
<feature type="transmembrane region" description="Helical" evidence="6">
    <location>
        <begin position="1240"/>
        <end position="1260"/>
    </location>
</feature>
<sequence length="1330" mass="152618">MDNVGFRAPSAALQIRNLSSMAIASTASTPGLTSTSSDNDTEVDRLWKEIRNTNNRQVSCLCILPHDLEDMRDLRCHFFGCLQFKQRIEVFDNSEDKLWKQAERLEREHARATLGQAAEIPSMGQMEPRTAIMYTTALSLQAELKRIAVLRNTPALKDDVRAVSESLNAWRIENKEAIEIVKSARTSSRTWHKDMPSGRLKRHATVPLSNGHAPSEPNASPTPTAPVSSDSVEFADKLKEVIERICRDNSFNSCFHNDEDPRLATYDLKRDVKARVIKLERPHNPQSAPCATLDDKMKPMEESMDDRISKGRFPDQALSMSNLMDENFKQHERHKKDNLMEKTCPSNLRYYHIPVNNMSWVEEAISNYFSESNTPAVHNGHKRAQLGPQTSRVLQDSCWKGQEHRGGPGSVVHTRNLRPLCEKISTDIEDLSSSDESHPTGLVLFMPYLHWETDRRRHQAASLTEQLADQHDLDERETRQAWKSKRKEDRQDLTRFESVKFASPSSAYQEPDYYSSRGKDRKAILDSLAEILWRKFSSQETSPPPRLPTVIWQKIRDDEKGGWILNKLKIAIKECASSQKIPDSLKQVVFEPQSVEIADRTEMRDWDHILWHIKEAVRGPPTPHSLVDVFWEEIKRARKRADEEKEAAQFNNAQDADAQQASGAWRRRLNRLFTASGIKHEKQTAPMKSRKIFQKPTHLVQGVDVDEYGHLQPTKLLARVLIQAARLYERIITFQDRAILEKYLYYDPPLHPRRTLDQAYFWRLRDTRLRDRDQVVYRYTNADFTHKYRPQPPSDPRNDRSSVQETSNSTFRRLAKQCKHDPKSQEWLWTRHGAYEKEYGCDQCNEDIREVSRVIMVDQLWLWCLDKDTILTCFPQRYGVEHKDVSGVHQTIRSRVKDRSKPDNQVRSIFDLALIILEECFGTFFNRMRAADRRPQMIDVFAESIGRVTNKQAIAFQHLWTLSQRLTDIYQSGLQDKVDPHLMLSLLNVTPEAELQREIGDIIDELDIMLHVTKQQQEMVNRFVKFALEIMSADIQKVEQKLSEKHHITTPKTETEPGLTLLIKTVRAKDQDDANVLNSLSQQLKTFKIRSDDVVAKIQNGMAELAGLRASAISTQENVNALLSLKQQQASVVQAYEAMKQGEETVRQGKAIVVFTVMTIVFLPMSFMSSLFGMNAVELTGSGGDGSPSASTSGPLGDIDAFWPVTFKRQILVMFAISFGAVQLVIIPVFSPFIRAVYSAVFHQVAVKFITATGLYRLWLQSGLRSSTVRNESKEKAHKMRKRVREDLNRNRLLQSEILDGKRELAVKVGFFRRRFWGKGNGHVVGDENA</sequence>
<keyword evidence="2 6" id="KW-0812">Transmembrane</keyword>
<feature type="region of interest" description="Disordered" evidence="5">
    <location>
        <begin position="785"/>
        <end position="806"/>
    </location>
</feature>
<feature type="compositionally biased region" description="Polar residues" evidence="5">
    <location>
        <begin position="217"/>
        <end position="231"/>
    </location>
</feature>
<protein>
    <recommendedName>
        <fullName evidence="9">Ankyrin repeat protein</fullName>
    </recommendedName>
</protein>
<dbReference type="InterPro" id="IPR045863">
    <property type="entry name" value="CorA_TM1_TM2"/>
</dbReference>
<dbReference type="GO" id="GO:0016020">
    <property type="term" value="C:membrane"/>
    <property type="evidence" value="ECO:0007669"/>
    <property type="project" value="UniProtKB-SubCell"/>
</dbReference>
<evidence type="ECO:0008006" key="9">
    <source>
        <dbReference type="Google" id="ProtNLM"/>
    </source>
</evidence>
<evidence type="ECO:0000256" key="1">
    <source>
        <dbReference type="ARBA" id="ARBA00004141"/>
    </source>
</evidence>
<feature type="transmembrane region" description="Helical" evidence="6">
    <location>
        <begin position="1151"/>
        <end position="1172"/>
    </location>
</feature>
<dbReference type="EMBL" id="KZ678578">
    <property type="protein sequence ID" value="PSR79122.1"/>
    <property type="molecule type" value="Genomic_DNA"/>
</dbReference>
<keyword evidence="3 6" id="KW-1133">Transmembrane helix</keyword>
<dbReference type="Proteomes" id="UP000241462">
    <property type="component" value="Unassembled WGS sequence"/>
</dbReference>
<feature type="transmembrane region" description="Helical" evidence="6">
    <location>
        <begin position="1211"/>
        <end position="1234"/>
    </location>
</feature>
<evidence type="ECO:0000256" key="2">
    <source>
        <dbReference type="ARBA" id="ARBA00022692"/>
    </source>
</evidence>
<organism evidence="7 8">
    <name type="scientific">Coniella lustricola</name>
    <dbReference type="NCBI Taxonomy" id="2025994"/>
    <lineage>
        <taxon>Eukaryota</taxon>
        <taxon>Fungi</taxon>
        <taxon>Dikarya</taxon>
        <taxon>Ascomycota</taxon>
        <taxon>Pezizomycotina</taxon>
        <taxon>Sordariomycetes</taxon>
        <taxon>Sordariomycetidae</taxon>
        <taxon>Diaporthales</taxon>
        <taxon>Schizoparmaceae</taxon>
        <taxon>Coniella</taxon>
    </lineage>
</organism>
<reference evidence="7 8" key="1">
    <citation type="journal article" date="2018" name="Mycol. Prog.">
        <title>Coniella lustricola, a new species from submerged detritus.</title>
        <authorList>
            <person name="Raudabaugh D.B."/>
            <person name="Iturriaga T."/>
            <person name="Carver A."/>
            <person name="Mondo S."/>
            <person name="Pangilinan J."/>
            <person name="Lipzen A."/>
            <person name="He G."/>
            <person name="Amirebrahimi M."/>
            <person name="Grigoriev I.V."/>
            <person name="Miller A.N."/>
        </authorList>
    </citation>
    <scope>NUCLEOTIDE SEQUENCE [LARGE SCALE GENOMIC DNA]</scope>
    <source>
        <strain evidence="7 8">B22-T-1</strain>
    </source>
</reference>
<feature type="region of interest" description="Disordered" evidence="5">
    <location>
        <begin position="205"/>
        <end position="231"/>
    </location>
</feature>
<dbReference type="InterPro" id="IPR050829">
    <property type="entry name" value="CorA_MIT"/>
</dbReference>
<accession>A0A2T2ZXN9</accession>
<comment type="subcellular location">
    <subcellularLocation>
        <location evidence="1">Membrane</location>
        <topology evidence="1">Multi-pass membrane protein</topology>
    </subcellularLocation>
</comment>
<name>A0A2T2ZXN9_9PEZI</name>
<dbReference type="PANTHER" id="PTHR47685:SF1">
    <property type="entry name" value="MAGNESIUM TRANSPORT PROTEIN CORA"/>
    <property type="match status" value="1"/>
</dbReference>
<evidence type="ECO:0000256" key="5">
    <source>
        <dbReference type="SAM" id="MobiDB-lite"/>
    </source>
</evidence>
<dbReference type="Pfam" id="PF01544">
    <property type="entry name" value="CorA"/>
    <property type="match status" value="1"/>
</dbReference>
<dbReference type="Gene3D" id="1.20.58.340">
    <property type="entry name" value="Magnesium transport protein CorA, transmembrane region"/>
    <property type="match status" value="1"/>
</dbReference>
<keyword evidence="8" id="KW-1185">Reference proteome</keyword>
<evidence type="ECO:0000256" key="6">
    <source>
        <dbReference type="SAM" id="Phobius"/>
    </source>
</evidence>
<evidence type="ECO:0000256" key="4">
    <source>
        <dbReference type="ARBA" id="ARBA00023136"/>
    </source>
</evidence>
<dbReference type="InParanoid" id="A0A2T2ZXN9"/>
<dbReference type="SUPFAM" id="SSF144083">
    <property type="entry name" value="Magnesium transport protein CorA, transmembrane region"/>
    <property type="match status" value="1"/>
</dbReference>
<dbReference type="PANTHER" id="PTHR47685">
    <property type="entry name" value="MAGNESIUM TRANSPORT PROTEIN CORA"/>
    <property type="match status" value="1"/>
</dbReference>
<gene>
    <name evidence="7" type="ORF">BD289DRAFT_105629</name>
</gene>
<dbReference type="GO" id="GO:0046873">
    <property type="term" value="F:metal ion transmembrane transporter activity"/>
    <property type="evidence" value="ECO:0007669"/>
    <property type="project" value="InterPro"/>
</dbReference>
<proteinExistence type="predicted"/>
<feature type="compositionally biased region" description="Basic and acidic residues" evidence="5">
    <location>
        <begin position="468"/>
        <end position="487"/>
    </location>
</feature>
<evidence type="ECO:0000313" key="7">
    <source>
        <dbReference type="EMBL" id="PSR79122.1"/>
    </source>
</evidence>
<dbReference type="InterPro" id="IPR002523">
    <property type="entry name" value="MgTranspt_CorA/ZnTranspt_ZntB"/>
</dbReference>